<keyword evidence="2" id="KW-1185">Reference proteome</keyword>
<organism evidence="1 2">
    <name type="scientific">Bodo saltans</name>
    <name type="common">Flagellated protozoan</name>
    <dbReference type="NCBI Taxonomy" id="75058"/>
    <lineage>
        <taxon>Eukaryota</taxon>
        <taxon>Discoba</taxon>
        <taxon>Euglenozoa</taxon>
        <taxon>Kinetoplastea</taxon>
        <taxon>Metakinetoplastina</taxon>
        <taxon>Eubodonida</taxon>
        <taxon>Bodonidae</taxon>
        <taxon>Bodo</taxon>
    </lineage>
</organism>
<dbReference type="EMBL" id="CYKH01000978">
    <property type="protein sequence ID" value="CUG75098.1"/>
    <property type="molecule type" value="Genomic_DNA"/>
</dbReference>
<accession>A0A0S4J3K8</accession>
<evidence type="ECO:0000313" key="1">
    <source>
        <dbReference type="EMBL" id="CUG75098.1"/>
    </source>
</evidence>
<dbReference type="VEuPathDB" id="TriTrypDB:BSAL_84640c"/>
<dbReference type="AlphaFoldDB" id="A0A0S4J3K8"/>
<dbReference type="Proteomes" id="UP000051952">
    <property type="component" value="Unassembled WGS sequence"/>
</dbReference>
<evidence type="ECO:0000313" key="2">
    <source>
        <dbReference type="Proteomes" id="UP000051952"/>
    </source>
</evidence>
<proteinExistence type="predicted"/>
<sequence>MEKEMALMAQTFSATARHGGGCEISNTFWNQLPTTSSRFSEFDRIFLAVRALYRQLNTLHAFTTTIAGGKPLDRIPVSRCCPRSHAVEIEATGLWVSPATTVVAKLRSEWCGTWPYDAWMRAHAGYNTVHAVMQNVLLHIPGASMDGYFGDYVIIHFITRGRTPLHALVAVSFIDKCLSILKRCLRRPDASNAHIPSVHFGLSTALSRCGFLGPAGMKTFMVISHGEAQASFLCRAATTSGLHSLLAWKTVGLVQQQMDITGCPDNAMKQTNQYNNDTEPNQDIVDTMPYDAKVMFEFAPAMRVMLRGEVQMNVSDAYTLVRK</sequence>
<gene>
    <name evidence="1" type="ORF">BSAL_84640c</name>
</gene>
<name>A0A0S4J3K8_BODSA</name>
<protein>
    <submittedName>
        <fullName evidence="1">Uncharacterized protein</fullName>
    </submittedName>
</protein>
<reference evidence="2" key="1">
    <citation type="submission" date="2015-09" db="EMBL/GenBank/DDBJ databases">
        <authorList>
            <consortium name="Pathogen Informatics"/>
        </authorList>
    </citation>
    <scope>NUCLEOTIDE SEQUENCE [LARGE SCALE GENOMIC DNA]</scope>
    <source>
        <strain evidence="2">Lake Konstanz</strain>
    </source>
</reference>